<dbReference type="PANTHER" id="PTHR35563:SF2">
    <property type="entry name" value="BARREL METAL-DEPENDENT HYDROLASE, PUTATIVE (AFU_ORTHOLOGUE AFUA_1G16240)-RELATED"/>
    <property type="match status" value="1"/>
</dbReference>
<evidence type="ECO:0000313" key="2">
    <source>
        <dbReference type="EMBL" id="RBP71225.1"/>
    </source>
</evidence>
<dbReference type="Pfam" id="PF04909">
    <property type="entry name" value="Amidohydro_2"/>
    <property type="match status" value="1"/>
</dbReference>
<feature type="domain" description="Amidohydrolase-related" evidence="1">
    <location>
        <begin position="12"/>
        <end position="202"/>
    </location>
</feature>
<keyword evidence="2" id="KW-0378">Hydrolase</keyword>
<evidence type="ECO:0000259" key="1">
    <source>
        <dbReference type="Pfam" id="PF04909"/>
    </source>
</evidence>
<dbReference type="Gene3D" id="3.20.20.140">
    <property type="entry name" value="Metal-dependent hydrolases"/>
    <property type="match status" value="1"/>
</dbReference>
<dbReference type="AlphaFoldDB" id="A0A366IJW9"/>
<comment type="caution">
    <text evidence="2">The sequence shown here is derived from an EMBL/GenBank/DDBJ whole genome shotgun (WGS) entry which is preliminary data.</text>
</comment>
<sequence length="207" mass="23448">MLGRHGLDWGTLVQPSFLGVDNSLLLETLSFDPGRLRGVAVVDDSDPFMTCTDLDEWHRIGIRGVRLNLIGVNAPDLNTERWVEFLSRMRSLGWHLEIQAKAERLAELEHVIEGLPCRVVIDHLGLPDDPDLDVHPLSRLVGLDHLWVKASGRYRSPKGFADAFLRQLLDRGFTRLVFGSDWPHTRFENAAAGAWEWAKRPELQPTT</sequence>
<reference evidence="2 3" key="1">
    <citation type="submission" date="2018-06" db="EMBL/GenBank/DDBJ databases">
        <title>Freshwater and sediment microbial communities from various areas in North America, analyzing microbe dynamics in response to fracking.</title>
        <authorList>
            <person name="Lamendella R."/>
        </authorList>
    </citation>
    <scope>NUCLEOTIDE SEQUENCE [LARGE SCALE GENOMIC DNA]</scope>
    <source>
        <strain evidence="2 3">3b_TX</strain>
    </source>
</reference>
<accession>A0A366IJW9</accession>
<gene>
    <name evidence="2" type="ORF">DFO65_10668</name>
</gene>
<dbReference type="Proteomes" id="UP000253509">
    <property type="component" value="Unassembled WGS sequence"/>
</dbReference>
<proteinExistence type="predicted"/>
<evidence type="ECO:0000313" key="3">
    <source>
        <dbReference type="Proteomes" id="UP000253509"/>
    </source>
</evidence>
<dbReference type="EMBL" id="QNSB01000006">
    <property type="protein sequence ID" value="RBP71225.1"/>
    <property type="molecule type" value="Genomic_DNA"/>
</dbReference>
<dbReference type="InterPro" id="IPR006680">
    <property type="entry name" value="Amidohydro-rel"/>
</dbReference>
<dbReference type="GO" id="GO:0016787">
    <property type="term" value="F:hydrolase activity"/>
    <property type="evidence" value="ECO:0007669"/>
    <property type="project" value="UniProtKB-KW"/>
</dbReference>
<organism evidence="2 3">
    <name type="scientific">Brevibacterium celere</name>
    <dbReference type="NCBI Taxonomy" id="225845"/>
    <lineage>
        <taxon>Bacteria</taxon>
        <taxon>Bacillati</taxon>
        <taxon>Actinomycetota</taxon>
        <taxon>Actinomycetes</taxon>
        <taxon>Micrococcales</taxon>
        <taxon>Brevibacteriaceae</taxon>
        <taxon>Brevibacterium</taxon>
    </lineage>
</organism>
<dbReference type="InterPro" id="IPR032466">
    <property type="entry name" value="Metal_Hydrolase"/>
</dbReference>
<protein>
    <submittedName>
        <fullName evidence="2">Putative TIM-barrel fold metal-dependent hydrolase</fullName>
    </submittedName>
</protein>
<dbReference type="SUPFAM" id="SSF51556">
    <property type="entry name" value="Metallo-dependent hydrolases"/>
    <property type="match status" value="1"/>
</dbReference>
<name>A0A366IJW9_9MICO</name>
<keyword evidence="3" id="KW-1185">Reference proteome</keyword>
<dbReference type="InterPro" id="IPR052358">
    <property type="entry name" value="Aro_Compnd_Degr_Hydrolases"/>
</dbReference>
<dbReference type="PANTHER" id="PTHR35563">
    <property type="entry name" value="BARREL METAL-DEPENDENT HYDROLASE, PUTATIVE (AFU_ORTHOLOGUE AFUA_1G16240)-RELATED"/>
    <property type="match status" value="1"/>
</dbReference>